<feature type="domain" description="Protein kinase" evidence="1">
    <location>
        <begin position="1"/>
        <end position="258"/>
    </location>
</feature>
<dbReference type="InterPro" id="IPR000719">
    <property type="entry name" value="Prot_kinase_dom"/>
</dbReference>
<dbReference type="Gene3D" id="1.10.510.10">
    <property type="entry name" value="Transferase(Phosphotransferase) domain 1"/>
    <property type="match status" value="1"/>
</dbReference>
<comment type="caution">
    <text evidence="2">The sequence shown here is derived from an EMBL/GenBank/DDBJ whole genome shotgun (WGS) entry which is preliminary data.</text>
</comment>
<dbReference type="PROSITE" id="PS50011">
    <property type="entry name" value="PROTEIN_KINASE_DOM"/>
    <property type="match status" value="1"/>
</dbReference>
<sequence length="258" mass="29426">MRNNFDDGNQWSLDKERKYRRYLNDVATSAVPYGDFDCQLFFCEGEDGEFEEWLRHSVEKVYRSERDTYERLPLLQGKIIPRLRGVVKYEVTVPDACDDGSTVTETIPGLLLEYVSGSTLRQLVMTWTARDPPLPNTVLATLCEEVVKAVDRLSDFDLLNRDVRIDNIMIREPFVTSSSSVGELTIVDNPVVVIDFGLCRFRGENEDEASWVKSKAVADETGAAGVVLQRLVEDFVGRGVWVYSRVYSERYVLVLDDD</sequence>
<dbReference type="OrthoDB" id="3269050at2759"/>
<dbReference type="EMBL" id="AYKW01000034">
    <property type="protein sequence ID" value="PIL27167.1"/>
    <property type="molecule type" value="Genomic_DNA"/>
</dbReference>
<gene>
    <name evidence="2" type="ORF">GSI_10309</name>
</gene>
<dbReference type="AlphaFoldDB" id="A0A2G8S095"/>
<organism evidence="2 3">
    <name type="scientific">Ganoderma sinense ZZ0214-1</name>
    <dbReference type="NCBI Taxonomy" id="1077348"/>
    <lineage>
        <taxon>Eukaryota</taxon>
        <taxon>Fungi</taxon>
        <taxon>Dikarya</taxon>
        <taxon>Basidiomycota</taxon>
        <taxon>Agaricomycotina</taxon>
        <taxon>Agaricomycetes</taxon>
        <taxon>Polyporales</taxon>
        <taxon>Polyporaceae</taxon>
        <taxon>Ganoderma</taxon>
    </lineage>
</organism>
<name>A0A2G8S095_9APHY</name>
<dbReference type="GO" id="GO:0004672">
    <property type="term" value="F:protein kinase activity"/>
    <property type="evidence" value="ECO:0007669"/>
    <property type="project" value="InterPro"/>
</dbReference>
<proteinExistence type="predicted"/>
<dbReference type="Proteomes" id="UP000230002">
    <property type="component" value="Unassembled WGS sequence"/>
</dbReference>
<dbReference type="STRING" id="1077348.A0A2G8S095"/>
<dbReference type="GO" id="GO:0005524">
    <property type="term" value="F:ATP binding"/>
    <property type="evidence" value="ECO:0007669"/>
    <property type="project" value="InterPro"/>
</dbReference>
<evidence type="ECO:0000259" key="1">
    <source>
        <dbReference type="PROSITE" id="PS50011"/>
    </source>
</evidence>
<evidence type="ECO:0000313" key="2">
    <source>
        <dbReference type="EMBL" id="PIL27167.1"/>
    </source>
</evidence>
<protein>
    <recommendedName>
        <fullName evidence="1">Protein kinase domain-containing protein</fullName>
    </recommendedName>
</protein>
<evidence type="ECO:0000313" key="3">
    <source>
        <dbReference type="Proteomes" id="UP000230002"/>
    </source>
</evidence>
<dbReference type="SUPFAM" id="SSF56112">
    <property type="entry name" value="Protein kinase-like (PK-like)"/>
    <property type="match status" value="1"/>
</dbReference>
<dbReference type="InterPro" id="IPR011009">
    <property type="entry name" value="Kinase-like_dom_sf"/>
</dbReference>
<accession>A0A2G8S095</accession>
<reference evidence="2 3" key="1">
    <citation type="journal article" date="2015" name="Sci. Rep.">
        <title>Chromosome-level genome map provides insights into diverse defense mechanisms in the medicinal fungus Ganoderma sinense.</title>
        <authorList>
            <person name="Zhu Y."/>
            <person name="Xu J."/>
            <person name="Sun C."/>
            <person name="Zhou S."/>
            <person name="Xu H."/>
            <person name="Nelson D.R."/>
            <person name="Qian J."/>
            <person name="Song J."/>
            <person name="Luo H."/>
            <person name="Xiang L."/>
            <person name="Li Y."/>
            <person name="Xu Z."/>
            <person name="Ji A."/>
            <person name="Wang L."/>
            <person name="Lu S."/>
            <person name="Hayward A."/>
            <person name="Sun W."/>
            <person name="Li X."/>
            <person name="Schwartz D.C."/>
            <person name="Wang Y."/>
            <person name="Chen S."/>
        </authorList>
    </citation>
    <scope>NUCLEOTIDE SEQUENCE [LARGE SCALE GENOMIC DNA]</scope>
    <source>
        <strain evidence="2 3">ZZ0214-1</strain>
    </source>
</reference>
<keyword evidence="3" id="KW-1185">Reference proteome</keyword>